<accession>A0A840Z1S8</accession>
<sequence>MTAAEDRSAPSVSSRVSPQGVARQSSITLLAWNELGADAATAFLNSYDEKLGGRPLDLAAASVAGYEAVERAITARVARD</sequence>
<dbReference type="RefSeq" id="WP_184005613.1">
    <property type="nucleotide sequence ID" value="NZ_BAABIF010000029.1"/>
</dbReference>
<feature type="region of interest" description="Disordered" evidence="1">
    <location>
        <begin position="1"/>
        <end position="22"/>
    </location>
</feature>
<feature type="compositionally biased region" description="Low complexity" evidence="1">
    <location>
        <begin position="9"/>
        <end position="18"/>
    </location>
</feature>
<evidence type="ECO:0008006" key="4">
    <source>
        <dbReference type="Google" id="ProtNLM"/>
    </source>
</evidence>
<evidence type="ECO:0000313" key="2">
    <source>
        <dbReference type="EMBL" id="MBB5720091.1"/>
    </source>
</evidence>
<protein>
    <recommendedName>
        <fullName evidence="4">Antitoxin Xre/MbcA/ParS-like toxin-binding domain-containing protein</fullName>
    </recommendedName>
</protein>
<organism evidence="2 3">
    <name type="scientific">Stakelama sediminis</name>
    <dbReference type="NCBI Taxonomy" id="463200"/>
    <lineage>
        <taxon>Bacteria</taxon>
        <taxon>Pseudomonadati</taxon>
        <taxon>Pseudomonadota</taxon>
        <taxon>Alphaproteobacteria</taxon>
        <taxon>Sphingomonadales</taxon>
        <taxon>Sphingomonadaceae</taxon>
        <taxon>Stakelama</taxon>
    </lineage>
</organism>
<dbReference type="Proteomes" id="UP000554342">
    <property type="component" value="Unassembled WGS sequence"/>
</dbReference>
<proteinExistence type="predicted"/>
<dbReference type="AlphaFoldDB" id="A0A840Z1S8"/>
<dbReference type="EMBL" id="JACIJI010000008">
    <property type="protein sequence ID" value="MBB5720091.1"/>
    <property type="molecule type" value="Genomic_DNA"/>
</dbReference>
<name>A0A840Z1S8_9SPHN</name>
<gene>
    <name evidence="2" type="ORF">FHR23_003051</name>
</gene>
<evidence type="ECO:0000256" key="1">
    <source>
        <dbReference type="SAM" id="MobiDB-lite"/>
    </source>
</evidence>
<evidence type="ECO:0000313" key="3">
    <source>
        <dbReference type="Proteomes" id="UP000554342"/>
    </source>
</evidence>
<comment type="caution">
    <text evidence="2">The sequence shown here is derived from an EMBL/GenBank/DDBJ whole genome shotgun (WGS) entry which is preliminary data.</text>
</comment>
<keyword evidence="3" id="KW-1185">Reference proteome</keyword>
<reference evidence="2 3" key="1">
    <citation type="submission" date="2020-08" db="EMBL/GenBank/DDBJ databases">
        <title>Genomic Encyclopedia of Type Strains, Phase IV (KMG-IV): sequencing the most valuable type-strain genomes for metagenomic binning, comparative biology and taxonomic classification.</title>
        <authorList>
            <person name="Goeker M."/>
        </authorList>
    </citation>
    <scope>NUCLEOTIDE SEQUENCE [LARGE SCALE GENOMIC DNA]</scope>
    <source>
        <strain evidence="2 3">DSM 27203</strain>
    </source>
</reference>